<name>A0A9P0CX24_9CUCU</name>
<reference evidence="2" key="1">
    <citation type="submission" date="2022-01" db="EMBL/GenBank/DDBJ databases">
        <authorList>
            <person name="King R."/>
        </authorList>
    </citation>
    <scope>NUCLEOTIDE SEQUENCE</scope>
</reference>
<dbReference type="Proteomes" id="UP001153636">
    <property type="component" value="Chromosome 4"/>
</dbReference>
<sequence>MLPQESNRVVAKVTEWERRKQNPVKEAETRKKDLIGYHTKKKLVRDMTPREHRSAKKKWKKANKKRREQQKAVQRLMAIDTPPASPVGTPRNLSPAMRAHVLGRRKVRRDRSKLFRENQKLLTEFEKIRRQFLMYKKRYQRTKKRQSYDDNNNDKYKVLSSAIKIHYSKIKNYSAKRYI</sequence>
<feature type="region of interest" description="Disordered" evidence="1">
    <location>
        <begin position="44"/>
        <end position="68"/>
    </location>
</feature>
<proteinExistence type="predicted"/>
<evidence type="ECO:0000256" key="1">
    <source>
        <dbReference type="SAM" id="MobiDB-lite"/>
    </source>
</evidence>
<gene>
    <name evidence="2" type="ORF">PSYICH_LOCUS10059</name>
</gene>
<organism evidence="2 3">
    <name type="scientific">Psylliodes chrysocephalus</name>
    <dbReference type="NCBI Taxonomy" id="3402493"/>
    <lineage>
        <taxon>Eukaryota</taxon>
        <taxon>Metazoa</taxon>
        <taxon>Ecdysozoa</taxon>
        <taxon>Arthropoda</taxon>
        <taxon>Hexapoda</taxon>
        <taxon>Insecta</taxon>
        <taxon>Pterygota</taxon>
        <taxon>Neoptera</taxon>
        <taxon>Endopterygota</taxon>
        <taxon>Coleoptera</taxon>
        <taxon>Polyphaga</taxon>
        <taxon>Cucujiformia</taxon>
        <taxon>Chrysomeloidea</taxon>
        <taxon>Chrysomelidae</taxon>
        <taxon>Galerucinae</taxon>
        <taxon>Alticini</taxon>
        <taxon>Psylliodes</taxon>
    </lineage>
</organism>
<dbReference type="AlphaFoldDB" id="A0A9P0CX24"/>
<dbReference type="EMBL" id="OV651816">
    <property type="protein sequence ID" value="CAH1109889.1"/>
    <property type="molecule type" value="Genomic_DNA"/>
</dbReference>
<keyword evidence="3" id="KW-1185">Reference proteome</keyword>
<protein>
    <submittedName>
        <fullName evidence="2">Uncharacterized protein</fullName>
    </submittedName>
</protein>
<accession>A0A9P0CX24</accession>
<evidence type="ECO:0000313" key="2">
    <source>
        <dbReference type="EMBL" id="CAH1109889.1"/>
    </source>
</evidence>
<dbReference type="OrthoDB" id="6775588at2759"/>
<feature type="compositionally biased region" description="Basic residues" evidence="1">
    <location>
        <begin position="53"/>
        <end position="68"/>
    </location>
</feature>
<evidence type="ECO:0000313" key="3">
    <source>
        <dbReference type="Proteomes" id="UP001153636"/>
    </source>
</evidence>